<dbReference type="GO" id="GO:0008234">
    <property type="term" value="F:cysteine-type peptidase activity"/>
    <property type="evidence" value="ECO:0007669"/>
    <property type="project" value="InterPro"/>
</dbReference>
<sequence>MQHLKAASYLQYGHQDIGTCVMIATKLVAGNWHLIKNKDIPSQRDSLDCGVFMLMYALYITFEWPFDFTQIDMPYIRECWLNLVLKCMSHEREASSLKEDQMSFMNGCLKEHGIIALPASVLEDIFIHVVLQEGDEAILTLALVCTRFRDLVTREAFRRRVHFLWLDSVTNWSAFSSYYKAEFYKMYRLETCMQCGDTFKNCICVLQF</sequence>
<evidence type="ECO:0000259" key="3">
    <source>
        <dbReference type="PROSITE" id="PS50181"/>
    </source>
</evidence>
<dbReference type="GeneID" id="122137828"/>
<evidence type="ECO:0000256" key="2">
    <source>
        <dbReference type="ARBA" id="ARBA00022801"/>
    </source>
</evidence>
<dbReference type="AlphaFoldDB" id="A0A9R0A2A1"/>
<reference evidence="4" key="1">
    <citation type="submission" date="2025-08" db="UniProtKB">
        <authorList>
            <consortium name="RefSeq"/>
        </authorList>
    </citation>
    <scope>IDENTIFICATION</scope>
    <source>
        <tissue evidence="4">Muscle</tissue>
    </source>
</reference>
<name>A0A9R0A2A1_CYPCA</name>
<dbReference type="OrthoDB" id="8885977at2759"/>
<dbReference type="InterPro" id="IPR003653">
    <property type="entry name" value="Peptidase_C48_C"/>
</dbReference>
<proteinExistence type="predicted"/>
<dbReference type="GO" id="GO:0006508">
    <property type="term" value="P:proteolysis"/>
    <property type="evidence" value="ECO:0007669"/>
    <property type="project" value="UniProtKB-KW"/>
</dbReference>
<evidence type="ECO:0000256" key="1">
    <source>
        <dbReference type="ARBA" id="ARBA00022670"/>
    </source>
</evidence>
<accession>A0A9R0A2A1</accession>
<dbReference type="Proteomes" id="UP001155660">
    <property type="component" value="Chromosome B7"/>
</dbReference>
<feature type="domain" description="F-box" evidence="3">
    <location>
        <begin position="111"/>
        <end position="161"/>
    </location>
</feature>
<dbReference type="Pfam" id="PF02902">
    <property type="entry name" value="Peptidase_C48"/>
    <property type="match status" value="1"/>
</dbReference>
<dbReference type="RefSeq" id="XP_042582774.1">
    <property type="nucleotide sequence ID" value="XM_042726840.1"/>
</dbReference>
<gene>
    <name evidence="4" type="primary">LOC122137828</name>
</gene>
<dbReference type="Pfam" id="PF00646">
    <property type="entry name" value="F-box"/>
    <property type="match status" value="1"/>
</dbReference>
<organism evidence="4">
    <name type="scientific">Cyprinus carpio</name>
    <name type="common">Common carp</name>
    <dbReference type="NCBI Taxonomy" id="7962"/>
    <lineage>
        <taxon>Eukaryota</taxon>
        <taxon>Metazoa</taxon>
        <taxon>Chordata</taxon>
        <taxon>Craniata</taxon>
        <taxon>Vertebrata</taxon>
        <taxon>Euteleostomi</taxon>
        <taxon>Actinopterygii</taxon>
        <taxon>Neopterygii</taxon>
        <taxon>Teleostei</taxon>
        <taxon>Ostariophysi</taxon>
        <taxon>Cypriniformes</taxon>
        <taxon>Cyprinidae</taxon>
        <taxon>Cyprininae</taxon>
        <taxon>Cyprinus</taxon>
    </lineage>
</organism>
<evidence type="ECO:0000313" key="4">
    <source>
        <dbReference type="RefSeq" id="XP_042582774.1"/>
    </source>
</evidence>
<dbReference type="KEGG" id="ccar:122137828"/>
<keyword evidence="1" id="KW-0645">Protease</keyword>
<dbReference type="PROSITE" id="PS50181">
    <property type="entry name" value="FBOX"/>
    <property type="match status" value="1"/>
</dbReference>
<keyword evidence="2" id="KW-0378">Hydrolase</keyword>
<protein>
    <submittedName>
        <fullName evidence="4">Uncharacterized protein LOC122137828</fullName>
    </submittedName>
</protein>
<dbReference type="InterPro" id="IPR001810">
    <property type="entry name" value="F-box_dom"/>
</dbReference>